<sequence length="189" mass="21002">MRFFSKKEFFWVIIILLGIVGASYPNLKLSLRRGRDMQRKNDIRMVSDSLVRYASDFDAFPLSSEGKVVACKGVETKKDKKGKITGLVPCQWGKDALADIFDPGSAPYIEALPSDPLGEKGVSYAYFSDGKLFQIYASLEGTDEAEFDQKIVARGLACGTEICNFGLGYGATPLDKSIEEYENELLRKK</sequence>
<accession>A0A1F8B1K7</accession>
<evidence type="ECO:0000313" key="1">
    <source>
        <dbReference type="EMBL" id="OGM57298.1"/>
    </source>
</evidence>
<evidence type="ECO:0000313" key="2">
    <source>
        <dbReference type="Proteomes" id="UP000178313"/>
    </source>
</evidence>
<organism evidence="1 2">
    <name type="scientific">Candidatus Woesebacteria bacterium RIFCSPHIGHO2_12_FULL_46_16</name>
    <dbReference type="NCBI Taxonomy" id="1802513"/>
    <lineage>
        <taxon>Bacteria</taxon>
        <taxon>Candidatus Woeseibacteriota</taxon>
    </lineage>
</organism>
<dbReference type="STRING" id="1802513.A3E46_02800"/>
<name>A0A1F8B1K7_9BACT</name>
<dbReference type="Gene3D" id="3.30.700.10">
    <property type="entry name" value="Glycoprotein, Type 4 Pilin"/>
    <property type="match status" value="1"/>
</dbReference>
<comment type="caution">
    <text evidence="1">The sequence shown here is derived from an EMBL/GenBank/DDBJ whole genome shotgun (WGS) entry which is preliminary data.</text>
</comment>
<dbReference type="Proteomes" id="UP000178313">
    <property type="component" value="Unassembled WGS sequence"/>
</dbReference>
<dbReference type="AlphaFoldDB" id="A0A1F8B1K7"/>
<dbReference type="EMBL" id="MGGZ01000014">
    <property type="protein sequence ID" value="OGM57298.1"/>
    <property type="molecule type" value="Genomic_DNA"/>
</dbReference>
<evidence type="ECO:0008006" key="3">
    <source>
        <dbReference type="Google" id="ProtNLM"/>
    </source>
</evidence>
<proteinExistence type="predicted"/>
<protein>
    <recommendedName>
        <fullName evidence="3">Type II secretion system protein GspG C-terminal domain-containing protein</fullName>
    </recommendedName>
</protein>
<gene>
    <name evidence="1" type="ORF">A3E46_02800</name>
</gene>
<reference evidence="1 2" key="1">
    <citation type="journal article" date="2016" name="Nat. Commun.">
        <title>Thousands of microbial genomes shed light on interconnected biogeochemical processes in an aquifer system.</title>
        <authorList>
            <person name="Anantharaman K."/>
            <person name="Brown C.T."/>
            <person name="Hug L.A."/>
            <person name="Sharon I."/>
            <person name="Castelle C.J."/>
            <person name="Probst A.J."/>
            <person name="Thomas B.C."/>
            <person name="Singh A."/>
            <person name="Wilkins M.J."/>
            <person name="Karaoz U."/>
            <person name="Brodie E.L."/>
            <person name="Williams K.H."/>
            <person name="Hubbard S.S."/>
            <person name="Banfield J.F."/>
        </authorList>
    </citation>
    <scope>NUCLEOTIDE SEQUENCE [LARGE SCALE GENOMIC DNA]</scope>
</reference>